<feature type="compositionally biased region" description="Gly residues" evidence="2">
    <location>
        <begin position="442"/>
        <end position="467"/>
    </location>
</feature>
<protein>
    <recommendedName>
        <fullName evidence="1">AT-hook motif nuclear-localized protein</fullName>
    </recommendedName>
</protein>
<feature type="compositionally biased region" description="Basic and acidic residues" evidence="2">
    <location>
        <begin position="73"/>
        <end position="85"/>
    </location>
</feature>
<dbReference type="Proteomes" id="UP001085076">
    <property type="component" value="Miscellaneous, Linkage group lg07"/>
</dbReference>
<accession>A0A9D5C7G6</accession>
<dbReference type="PANTHER" id="PTHR31500">
    <property type="entry name" value="AT-HOOK MOTIF NUCLEAR-LOCALIZED PROTEIN 9"/>
    <property type="match status" value="1"/>
</dbReference>
<organism evidence="3 4">
    <name type="scientific">Dioscorea zingiberensis</name>
    <dbReference type="NCBI Taxonomy" id="325984"/>
    <lineage>
        <taxon>Eukaryota</taxon>
        <taxon>Viridiplantae</taxon>
        <taxon>Streptophyta</taxon>
        <taxon>Embryophyta</taxon>
        <taxon>Tracheophyta</taxon>
        <taxon>Spermatophyta</taxon>
        <taxon>Magnoliopsida</taxon>
        <taxon>Liliopsida</taxon>
        <taxon>Dioscoreales</taxon>
        <taxon>Dioscoreaceae</taxon>
        <taxon>Dioscorea</taxon>
    </lineage>
</organism>
<comment type="domain">
    <text evidence="1">The PPC domain mediates interactions between AHL proteins.</text>
</comment>
<dbReference type="SUPFAM" id="SSF117856">
    <property type="entry name" value="AF0104/ALDC/Ptd012-like"/>
    <property type="match status" value="1"/>
</dbReference>
<reference evidence="3" key="1">
    <citation type="submission" date="2021-03" db="EMBL/GenBank/DDBJ databases">
        <authorList>
            <person name="Li Z."/>
            <person name="Yang C."/>
        </authorList>
    </citation>
    <scope>NUCLEOTIDE SEQUENCE</scope>
    <source>
        <strain evidence="3">Dzin_1.0</strain>
        <tissue evidence="3">Leaf</tissue>
    </source>
</reference>
<keyword evidence="1" id="KW-0805">Transcription regulation</keyword>
<feature type="compositionally biased region" description="Low complexity" evidence="2">
    <location>
        <begin position="25"/>
        <end position="42"/>
    </location>
</feature>
<keyword evidence="4" id="KW-1185">Reference proteome</keyword>
<evidence type="ECO:0000256" key="2">
    <source>
        <dbReference type="SAM" id="MobiDB-lite"/>
    </source>
</evidence>
<reference evidence="3" key="2">
    <citation type="journal article" date="2022" name="Hortic Res">
        <title>The genome of Dioscorea zingiberensis sheds light on the biosynthesis, origin and evolution of the medicinally important diosgenin saponins.</title>
        <authorList>
            <person name="Li Y."/>
            <person name="Tan C."/>
            <person name="Li Z."/>
            <person name="Guo J."/>
            <person name="Li S."/>
            <person name="Chen X."/>
            <person name="Wang C."/>
            <person name="Dai X."/>
            <person name="Yang H."/>
            <person name="Song W."/>
            <person name="Hou L."/>
            <person name="Xu J."/>
            <person name="Tong Z."/>
            <person name="Xu A."/>
            <person name="Yuan X."/>
            <person name="Wang W."/>
            <person name="Yang Q."/>
            <person name="Chen L."/>
            <person name="Sun Z."/>
            <person name="Wang K."/>
            <person name="Pan B."/>
            <person name="Chen J."/>
            <person name="Bao Y."/>
            <person name="Liu F."/>
            <person name="Qi X."/>
            <person name="Gang D.R."/>
            <person name="Wen J."/>
            <person name="Li J."/>
        </authorList>
    </citation>
    <scope>NUCLEOTIDE SEQUENCE</scope>
    <source>
        <strain evidence="3">Dzin_1.0</strain>
    </source>
</reference>
<sequence length="467" mass="46978">MGKKSNTNVAPTAKKDNTNTRTKVASTTNSNTNNSASRATNRQQGNLPMVPPPRSASVAGSAGASSSSNQPRDPPKRGRPRKDSGPTKPWVIALPAPRALAGLPPLYPPPVDSQAPTAPPTSQAPPVSPTSLIPPVPLFNALRTGAAKKDALASPVVSAREPPVLVGPSSLPREVSTTKVTPTPTYPALVALVPPASVLFAPPVPKVSTLAPVTHNLPVTSFLSSLVSSNPDPLASVSPYTETLDPPISFFFEPPAPMFPLPPAPESLLAKLKGPLAAPTEDWVRKRGHSEAKHQNIATGSVSASSIDQLTVDLNGCATYEGSYDIVGLNGAYIMTKINDHTLRVGGLKVTLATMKGTLFCGEVVGPLIAASTVQLVLGTYLWVEGNFSEGNNPIISGDVADPAAVAAAIAAANAAANAAKAAAATNGGYSSGTGASATGASGAGGGSVSVVDGGTGSTTSGGGGAE</sequence>
<evidence type="ECO:0000313" key="3">
    <source>
        <dbReference type="EMBL" id="KAJ0967790.1"/>
    </source>
</evidence>
<dbReference type="GO" id="GO:0005634">
    <property type="term" value="C:nucleus"/>
    <property type="evidence" value="ECO:0007669"/>
    <property type="project" value="UniProtKB-SubCell"/>
</dbReference>
<dbReference type="Gene3D" id="3.30.1330.80">
    <property type="entry name" value="Hypothetical protein, similar to alpha- acetolactate decarboxylase, domain 2"/>
    <property type="match status" value="1"/>
</dbReference>
<dbReference type="InterPro" id="IPR039605">
    <property type="entry name" value="AHL"/>
</dbReference>
<feature type="compositionally biased region" description="Polar residues" evidence="2">
    <location>
        <begin position="1"/>
        <end position="10"/>
    </location>
</feature>
<proteinExistence type="predicted"/>
<dbReference type="EMBL" id="JAGGNH010000007">
    <property type="protein sequence ID" value="KAJ0967790.1"/>
    <property type="molecule type" value="Genomic_DNA"/>
</dbReference>
<dbReference type="OrthoDB" id="1588495at2759"/>
<keyword evidence="1" id="KW-0238">DNA-binding</keyword>
<keyword evidence="1" id="KW-0539">Nucleus</keyword>
<feature type="region of interest" description="Disordered" evidence="2">
    <location>
        <begin position="1"/>
        <end position="131"/>
    </location>
</feature>
<keyword evidence="1" id="KW-0804">Transcription</keyword>
<dbReference type="GO" id="GO:0003680">
    <property type="term" value="F:minor groove of adenine-thymine-rich DNA binding"/>
    <property type="evidence" value="ECO:0007669"/>
    <property type="project" value="UniProtKB-UniRule"/>
</dbReference>
<evidence type="ECO:0000313" key="4">
    <source>
        <dbReference type="Proteomes" id="UP001085076"/>
    </source>
</evidence>
<name>A0A9D5C7G6_9LILI</name>
<feature type="compositionally biased region" description="Low complexity" evidence="2">
    <location>
        <begin position="93"/>
        <end position="104"/>
    </location>
</feature>
<evidence type="ECO:0000256" key="1">
    <source>
        <dbReference type="RuleBase" id="RU367031"/>
    </source>
</evidence>
<comment type="function">
    <text evidence="1">Transcription factor that specifically binds AT-rich DNA sequences related to the nuclear matrix attachment regions (MARs).</text>
</comment>
<dbReference type="AlphaFoldDB" id="A0A9D5C7G6"/>
<feature type="region of interest" description="Disordered" evidence="2">
    <location>
        <begin position="439"/>
        <end position="467"/>
    </location>
</feature>
<gene>
    <name evidence="3" type="ORF">J5N97_024707</name>
</gene>
<comment type="subcellular location">
    <subcellularLocation>
        <location evidence="1">Nucleus</location>
    </subcellularLocation>
</comment>
<dbReference type="PANTHER" id="PTHR31500:SF57">
    <property type="entry name" value="AT-HOOK MOTIF NUCLEAR-LOCALIZED PROTEIN 10"/>
    <property type="match status" value="1"/>
</dbReference>
<comment type="caution">
    <text evidence="3">The sequence shown here is derived from an EMBL/GenBank/DDBJ whole genome shotgun (WGS) entry which is preliminary data.</text>
</comment>
<feature type="compositionally biased region" description="Low complexity" evidence="2">
    <location>
        <begin position="55"/>
        <end position="68"/>
    </location>
</feature>
<feature type="compositionally biased region" description="Pro residues" evidence="2">
    <location>
        <begin position="105"/>
        <end position="131"/>
    </location>
</feature>